<organism evidence="8">
    <name type="scientific">Coralloluteibacterium stylophorae</name>
    <dbReference type="NCBI Taxonomy" id="1776034"/>
    <lineage>
        <taxon>Bacteria</taxon>
        <taxon>Pseudomonadati</taxon>
        <taxon>Pseudomonadota</taxon>
        <taxon>Gammaproteobacteria</taxon>
        <taxon>Lysobacterales</taxon>
        <taxon>Lysobacteraceae</taxon>
        <taxon>Coralloluteibacterium</taxon>
    </lineage>
</organism>
<accession>A0A8J7VSM1</accession>
<dbReference type="EMBL" id="JAGQFT010000007">
    <property type="protein sequence ID" value="MBR0561316.1"/>
    <property type="molecule type" value="Genomic_DNA"/>
</dbReference>
<feature type="transmembrane region" description="Helical" evidence="6">
    <location>
        <begin position="30"/>
        <end position="54"/>
    </location>
</feature>
<evidence type="ECO:0000256" key="4">
    <source>
        <dbReference type="ARBA" id="ARBA00022989"/>
    </source>
</evidence>
<evidence type="ECO:0000259" key="7">
    <source>
        <dbReference type="Pfam" id="PF00892"/>
    </source>
</evidence>
<keyword evidence="5 6" id="KW-0472">Membrane</keyword>
<dbReference type="AlphaFoldDB" id="A0A8J7VSM1"/>
<feature type="transmembrane region" description="Helical" evidence="6">
    <location>
        <begin position="289"/>
        <end position="308"/>
    </location>
</feature>
<evidence type="ECO:0000313" key="8">
    <source>
        <dbReference type="EMBL" id="MBR0561316.1"/>
    </source>
</evidence>
<feature type="transmembrane region" description="Helical" evidence="6">
    <location>
        <begin position="60"/>
        <end position="82"/>
    </location>
</feature>
<feature type="transmembrane region" description="Helical" evidence="6">
    <location>
        <begin position="203"/>
        <end position="221"/>
    </location>
</feature>
<dbReference type="EMBL" id="JAGQFT020000009">
    <property type="protein sequence ID" value="MBS7458237.1"/>
    <property type="molecule type" value="Genomic_DNA"/>
</dbReference>
<comment type="similarity">
    <text evidence="2">Belongs to the EamA transporter family.</text>
</comment>
<feature type="transmembrane region" description="Helical" evidence="6">
    <location>
        <begin position="148"/>
        <end position="168"/>
    </location>
</feature>
<protein>
    <submittedName>
        <fullName evidence="8">Drug/metabolite exporter YedA</fullName>
    </submittedName>
</protein>
<evidence type="ECO:0000256" key="1">
    <source>
        <dbReference type="ARBA" id="ARBA00004141"/>
    </source>
</evidence>
<dbReference type="InterPro" id="IPR000620">
    <property type="entry name" value="EamA_dom"/>
</dbReference>
<evidence type="ECO:0000256" key="2">
    <source>
        <dbReference type="ARBA" id="ARBA00007362"/>
    </source>
</evidence>
<comment type="caution">
    <text evidence="8">The sequence shown here is derived from an EMBL/GenBank/DDBJ whole genome shotgun (WGS) entry which is preliminary data.</text>
</comment>
<dbReference type="Pfam" id="PF00892">
    <property type="entry name" value="EamA"/>
    <property type="match status" value="2"/>
</dbReference>
<sequence>MGGRAQAGAAGPGAGRLSADAGTAPAARGLAVALALAAVYVVWGSTYFGIAVGLEGYPPLLLAGIRFIVAGVLMYAGLRLAGHAAPTRPQWRNAAVMGVCLLMLGNGLVCVAEQEVSSGLAAVAVASVPLWIGLFSAIRGVRMTRGEWLGLGIGFVGVVWLNAGSTLAATPRGMVALLVAPVAWAFGSVWSRGRDLPAPFMTAAAQMLTGGALITAVALAIGERVVDVPPLRATVALGYLALFGSIVAFSAYVWLLHNVRPALAGSYAYVNPVIALALGALFAGERFGAADLGATAVILAGVVVINLVRARPKRRAAAVPAAPGSAD</sequence>
<evidence type="ECO:0000313" key="9">
    <source>
        <dbReference type="EMBL" id="MBS7458237.1"/>
    </source>
</evidence>
<evidence type="ECO:0000313" key="10">
    <source>
        <dbReference type="Proteomes" id="UP000675747"/>
    </source>
</evidence>
<keyword evidence="3 6" id="KW-0812">Transmembrane</keyword>
<keyword evidence="10" id="KW-1185">Reference proteome</keyword>
<dbReference type="InterPro" id="IPR037185">
    <property type="entry name" value="EmrE-like"/>
</dbReference>
<comment type="subcellular location">
    <subcellularLocation>
        <location evidence="1">Membrane</location>
        <topology evidence="1">Multi-pass membrane protein</topology>
    </subcellularLocation>
</comment>
<feature type="transmembrane region" description="Helical" evidence="6">
    <location>
        <begin position="94"/>
        <end position="114"/>
    </location>
</feature>
<dbReference type="PANTHER" id="PTHR32322:SF2">
    <property type="entry name" value="EAMA DOMAIN-CONTAINING PROTEIN"/>
    <property type="match status" value="1"/>
</dbReference>
<evidence type="ECO:0000256" key="5">
    <source>
        <dbReference type="ARBA" id="ARBA00023136"/>
    </source>
</evidence>
<dbReference type="Proteomes" id="UP000675747">
    <property type="component" value="Unassembled WGS sequence"/>
</dbReference>
<name>A0A8J7VSM1_9GAMM</name>
<dbReference type="GO" id="GO:0016020">
    <property type="term" value="C:membrane"/>
    <property type="evidence" value="ECO:0007669"/>
    <property type="project" value="UniProtKB-SubCell"/>
</dbReference>
<keyword evidence="4 6" id="KW-1133">Transmembrane helix</keyword>
<dbReference type="NCBIfam" id="NF008432">
    <property type="entry name" value="PRK11272.1"/>
    <property type="match status" value="1"/>
</dbReference>
<dbReference type="SUPFAM" id="SSF103481">
    <property type="entry name" value="Multidrug resistance efflux transporter EmrE"/>
    <property type="match status" value="2"/>
</dbReference>
<feature type="domain" description="EamA" evidence="7">
    <location>
        <begin position="172"/>
        <end position="306"/>
    </location>
</feature>
<evidence type="ECO:0000256" key="3">
    <source>
        <dbReference type="ARBA" id="ARBA00022692"/>
    </source>
</evidence>
<feature type="domain" description="EamA" evidence="7">
    <location>
        <begin position="34"/>
        <end position="162"/>
    </location>
</feature>
<dbReference type="InterPro" id="IPR050638">
    <property type="entry name" value="AA-Vitamin_Transporters"/>
</dbReference>
<proteinExistence type="inferred from homology"/>
<feature type="transmembrane region" description="Helical" evidence="6">
    <location>
        <begin position="233"/>
        <end position="255"/>
    </location>
</feature>
<gene>
    <name evidence="8" type="primary">yedA</name>
    <name evidence="9" type="ORF">KB893_013945</name>
    <name evidence="8" type="ORF">KB893_02100</name>
</gene>
<reference evidence="9 10" key="1">
    <citation type="journal article" date="2021" name="Microbiol. Resour. Announc.">
        <title>Draft Genome Sequence of Coralloluteibacterium stylophorae LMG 29479T.</title>
        <authorList>
            <person name="Karlyshev A.V."/>
            <person name="Kudryashova E.B."/>
            <person name="Ariskina E.V."/>
            <person name="Conroy A.P."/>
            <person name="Abidueva E.Y."/>
        </authorList>
    </citation>
    <scope>NUCLEOTIDE SEQUENCE [LARGE SCALE GENOMIC DNA]</scope>
    <source>
        <strain evidence="9 10">LMG 29479</strain>
    </source>
</reference>
<dbReference type="PANTHER" id="PTHR32322">
    <property type="entry name" value="INNER MEMBRANE TRANSPORTER"/>
    <property type="match status" value="1"/>
</dbReference>
<feature type="transmembrane region" description="Helical" evidence="6">
    <location>
        <begin position="174"/>
        <end position="191"/>
    </location>
</feature>
<reference evidence="8" key="2">
    <citation type="submission" date="2021-04" db="EMBL/GenBank/DDBJ databases">
        <authorList>
            <person name="Karlyshev A.V."/>
        </authorList>
    </citation>
    <scope>NUCLEOTIDE SEQUENCE</scope>
    <source>
        <strain evidence="8">LMG 29479</strain>
    </source>
</reference>
<feature type="transmembrane region" description="Helical" evidence="6">
    <location>
        <begin position="120"/>
        <end position="141"/>
    </location>
</feature>
<evidence type="ECO:0000256" key="6">
    <source>
        <dbReference type="SAM" id="Phobius"/>
    </source>
</evidence>
<feature type="transmembrane region" description="Helical" evidence="6">
    <location>
        <begin position="262"/>
        <end position="283"/>
    </location>
</feature>